<dbReference type="STRING" id="158441.A0A226F0Q6"/>
<evidence type="ECO:0000256" key="4">
    <source>
        <dbReference type="ARBA" id="ARBA00022801"/>
    </source>
</evidence>
<dbReference type="Gene3D" id="3.10.170.20">
    <property type="match status" value="1"/>
</dbReference>
<keyword evidence="12" id="KW-0812">Transmembrane</keyword>
<protein>
    <recommendedName>
        <fullName evidence="7 10">Leishmanolysin-like peptidase</fullName>
        <ecNumber evidence="10">3.4.24.-</ecNumber>
    </recommendedName>
</protein>
<dbReference type="Gene3D" id="2.10.55.10">
    <property type="entry name" value="Leishmanolysin domain 3"/>
    <property type="match status" value="1"/>
</dbReference>
<comment type="similarity">
    <text evidence="1 10">Belongs to the peptidase M8 family.</text>
</comment>
<feature type="compositionally biased region" description="Low complexity" evidence="11">
    <location>
        <begin position="1"/>
        <end position="11"/>
    </location>
</feature>
<feature type="binding site" evidence="9">
    <location>
        <position position="283"/>
    </location>
    <ligand>
        <name>Zn(2+)</name>
        <dbReference type="ChEBI" id="CHEBI:29105"/>
        <note>catalytic</note>
    </ligand>
</feature>
<keyword evidence="4 10" id="KW-0378">Hydrolase</keyword>
<comment type="cofactor">
    <cofactor evidence="9 10">
        <name>Zn(2+)</name>
        <dbReference type="ChEBI" id="CHEBI:29105"/>
    </cofactor>
    <text evidence="9 10">Binds 1 zinc ion per subunit.</text>
</comment>
<keyword evidence="5 9" id="KW-0862">Zinc</keyword>
<feature type="transmembrane region" description="Helical" evidence="12">
    <location>
        <begin position="29"/>
        <end position="52"/>
    </location>
</feature>
<keyword evidence="12" id="KW-0472">Membrane</keyword>
<evidence type="ECO:0000313" key="13">
    <source>
        <dbReference type="EMBL" id="OXA63365.1"/>
    </source>
</evidence>
<organism evidence="13 14">
    <name type="scientific">Folsomia candida</name>
    <name type="common">Springtail</name>
    <dbReference type="NCBI Taxonomy" id="158441"/>
    <lineage>
        <taxon>Eukaryota</taxon>
        <taxon>Metazoa</taxon>
        <taxon>Ecdysozoa</taxon>
        <taxon>Arthropoda</taxon>
        <taxon>Hexapoda</taxon>
        <taxon>Collembola</taxon>
        <taxon>Entomobryomorpha</taxon>
        <taxon>Isotomoidea</taxon>
        <taxon>Isotomidae</taxon>
        <taxon>Proisotominae</taxon>
        <taxon>Folsomia</taxon>
    </lineage>
</organism>
<dbReference type="FunFam" id="3.10.170.20:FF:000007">
    <property type="entry name" value="Leishmanolysin-like peptidase"/>
    <property type="match status" value="1"/>
</dbReference>
<dbReference type="SUPFAM" id="SSF55486">
    <property type="entry name" value="Metalloproteases ('zincins'), catalytic domain"/>
    <property type="match status" value="1"/>
</dbReference>
<dbReference type="Pfam" id="PF01457">
    <property type="entry name" value="Peptidase_M8"/>
    <property type="match status" value="1"/>
</dbReference>
<evidence type="ECO:0000313" key="14">
    <source>
        <dbReference type="Proteomes" id="UP000198287"/>
    </source>
</evidence>
<dbReference type="GO" id="GO:0006508">
    <property type="term" value="P:proteolysis"/>
    <property type="evidence" value="ECO:0007669"/>
    <property type="project" value="UniProtKB-KW"/>
</dbReference>
<feature type="region of interest" description="Disordered" evidence="11">
    <location>
        <begin position="1"/>
        <end position="20"/>
    </location>
</feature>
<evidence type="ECO:0000256" key="7">
    <source>
        <dbReference type="ARBA" id="ARBA00039717"/>
    </source>
</evidence>
<evidence type="ECO:0000256" key="3">
    <source>
        <dbReference type="ARBA" id="ARBA00022723"/>
    </source>
</evidence>
<dbReference type="GO" id="GO:0016020">
    <property type="term" value="C:membrane"/>
    <property type="evidence" value="ECO:0007669"/>
    <property type="project" value="InterPro"/>
</dbReference>
<dbReference type="FunFam" id="3.90.132.10:FF:000001">
    <property type="entry name" value="leishmanolysin-like peptidase isoform X2"/>
    <property type="match status" value="1"/>
</dbReference>
<dbReference type="GO" id="GO:0046872">
    <property type="term" value="F:metal ion binding"/>
    <property type="evidence" value="ECO:0007669"/>
    <property type="project" value="UniProtKB-KW"/>
</dbReference>
<sequence length="697" mass="79096">MSLSTTTTTTTRRPPHKFRTSRHHKLDPVLGCDLGLTLLILLLVPCLFVGVVQCSSSGGGVAHHHHDHHQCNHAYPKPHEVIDGVFIEHHHIMKKRSADHPLRIVLYYDDSVHKLDAEKKDLINNTVLPEAVSYWEKALKVRRTERAILLNRRCPNQQVYYKADDPHPFCRVECEARTMCGEVQVPEEHLDACRVCDNQGHNCKVAENSTAGSGIKDADFVFYVSAVQTQRCKQGQGYTVAYAAHCQQESGLDRPIAGHANLCPKSISTKPQELDTLISTVKHEILHALGFSVSLYAFYRDDQGNPLTPRDTKGKPPYSEGMQARQWSNRVIKTVTRPDWRVRDGNVTRTMQMIVTPRVVEEVRRHFNCSDLEGAELEDQGEEGTALTHWEKRIFENEAMTGTHTQNPVYSRITLALMEDTGWYKANYDMAQHLVWGHGLGCDFVKKSCMEWMMSKSSTSDPVPYCSKVKAEPLETQCTDDGTSVALCNLVKYPGPLPSVYQNFPSLPNIPNNNLSYYGGSVTLADYCPYVQEFTWRANSVVIRGSHCYYEENNPEPEKNFALEEYGEQSKCFYHTKEMWEERSCHQKRHWQHWGSGCYKYFCDNGLLNIVVTNRTFTCAYTGQEIRVQLLANGWLHRGGIKCPPCSQFCEDCSGVSSSYEISQDEQPSDHLDCSSAIPTMSPLYLVLFVLTSWSFS</sequence>
<proteinExistence type="inferred from homology"/>
<dbReference type="Gene3D" id="3.90.132.10">
    <property type="entry name" value="Leishmanolysin , domain 2"/>
    <property type="match status" value="1"/>
</dbReference>
<comment type="caution">
    <text evidence="13">The sequence shown here is derived from an EMBL/GenBank/DDBJ whole genome shotgun (WGS) entry which is preliminary data.</text>
</comment>
<dbReference type="PANTHER" id="PTHR10942:SF0">
    <property type="entry name" value="LEISHMANOLYSIN-LIKE PEPTIDASE"/>
    <property type="match status" value="1"/>
</dbReference>
<evidence type="ECO:0000256" key="5">
    <source>
        <dbReference type="ARBA" id="ARBA00022833"/>
    </source>
</evidence>
<evidence type="ECO:0000256" key="9">
    <source>
        <dbReference type="PIRSR" id="PIRSR601577-2"/>
    </source>
</evidence>
<evidence type="ECO:0000256" key="2">
    <source>
        <dbReference type="ARBA" id="ARBA00022670"/>
    </source>
</evidence>
<dbReference type="EC" id="3.4.24.-" evidence="10"/>
<feature type="binding site" evidence="9">
    <location>
        <position position="389"/>
    </location>
    <ligand>
        <name>Zn(2+)</name>
        <dbReference type="ChEBI" id="CHEBI:29105"/>
        <note>catalytic</note>
    </ligand>
</feature>
<dbReference type="OMA" id="MVRHHVH"/>
<dbReference type="OrthoDB" id="527990at2759"/>
<name>A0A226F0Q6_FOLCA</name>
<evidence type="ECO:0000256" key="1">
    <source>
        <dbReference type="ARBA" id="ARBA00005860"/>
    </source>
</evidence>
<evidence type="ECO:0000256" key="12">
    <source>
        <dbReference type="SAM" id="Phobius"/>
    </source>
</evidence>
<keyword evidence="3 9" id="KW-0479">Metal-binding</keyword>
<dbReference type="PANTHER" id="PTHR10942">
    <property type="entry name" value="LEISHMANOLYSIN-LIKE PEPTIDASE"/>
    <property type="match status" value="1"/>
</dbReference>
<dbReference type="EMBL" id="LNIX01000001">
    <property type="protein sequence ID" value="OXA63365.1"/>
    <property type="molecule type" value="Genomic_DNA"/>
</dbReference>
<dbReference type="GO" id="GO:0005737">
    <property type="term" value="C:cytoplasm"/>
    <property type="evidence" value="ECO:0007669"/>
    <property type="project" value="TreeGrafter"/>
</dbReference>
<feature type="active site" evidence="8">
    <location>
        <position position="284"/>
    </location>
</feature>
<gene>
    <name evidence="13" type="ORF">Fcan01_03934</name>
</gene>
<reference evidence="13 14" key="1">
    <citation type="submission" date="2015-12" db="EMBL/GenBank/DDBJ databases">
        <title>The genome of Folsomia candida.</title>
        <authorList>
            <person name="Faddeeva A."/>
            <person name="Derks M.F."/>
            <person name="Anvar Y."/>
            <person name="Smit S."/>
            <person name="Van Straalen N."/>
            <person name="Roelofs D."/>
        </authorList>
    </citation>
    <scope>NUCLEOTIDE SEQUENCE [LARGE SCALE GENOMIC DNA]</scope>
    <source>
        <strain evidence="13 14">VU population</strain>
        <tissue evidence="13">Whole body</tissue>
    </source>
</reference>
<keyword evidence="6 9" id="KW-0482">Metalloprotease</keyword>
<keyword evidence="12" id="KW-1133">Transmembrane helix</keyword>
<dbReference type="GO" id="GO:0004222">
    <property type="term" value="F:metalloendopeptidase activity"/>
    <property type="evidence" value="ECO:0007669"/>
    <property type="project" value="UniProtKB-UniRule"/>
</dbReference>
<dbReference type="Proteomes" id="UP000198287">
    <property type="component" value="Unassembled WGS sequence"/>
</dbReference>
<feature type="binding site" evidence="9">
    <location>
        <position position="287"/>
    </location>
    <ligand>
        <name>Zn(2+)</name>
        <dbReference type="ChEBI" id="CHEBI:29105"/>
        <note>catalytic</note>
    </ligand>
</feature>
<evidence type="ECO:0000256" key="11">
    <source>
        <dbReference type="SAM" id="MobiDB-lite"/>
    </source>
</evidence>
<evidence type="ECO:0000256" key="8">
    <source>
        <dbReference type="PIRSR" id="PIRSR601577-1"/>
    </source>
</evidence>
<evidence type="ECO:0000256" key="6">
    <source>
        <dbReference type="ARBA" id="ARBA00023049"/>
    </source>
</evidence>
<dbReference type="GO" id="GO:0007155">
    <property type="term" value="P:cell adhesion"/>
    <property type="evidence" value="ECO:0007669"/>
    <property type="project" value="InterPro"/>
</dbReference>
<evidence type="ECO:0000256" key="10">
    <source>
        <dbReference type="RuleBase" id="RU366077"/>
    </source>
</evidence>
<dbReference type="InterPro" id="IPR001577">
    <property type="entry name" value="Peptidase_M8"/>
</dbReference>
<dbReference type="AlphaFoldDB" id="A0A226F0Q6"/>
<keyword evidence="14" id="KW-1185">Reference proteome</keyword>
<keyword evidence="2 10" id="KW-0645">Protease</keyword>
<accession>A0A226F0Q6</accession>